<gene>
    <name evidence="2" type="ORF">KsCSTR_29410</name>
    <name evidence="3" type="ORF">KSMBR1_3775</name>
</gene>
<dbReference type="EMBL" id="CP049055">
    <property type="protein sequence ID" value="QII12320.1"/>
    <property type="molecule type" value="Genomic_DNA"/>
</dbReference>
<protein>
    <submittedName>
        <fullName evidence="3">N-ATPase, AtpR subunit</fullName>
    </submittedName>
</protein>
<dbReference type="Proteomes" id="UP000221734">
    <property type="component" value="Chromosome Kuenenia_stuttgartiensis_MBR1"/>
</dbReference>
<proteinExistence type="predicted"/>
<accession>A0A2C9CKX8</accession>
<dbReference type="InterPro" id="IPR017581">
    <property type="entry name" value="AtpR-like"/>
</dbReference>
<name>A0A2C9CKX8_KUEST</name>
<evidence type="ECO:0000313" key="5">
    <source>
        <dbReference type="Proteomes" id="UP000501926"/>
    </source>
</evidence>
<keyword evidence="1" id="KW-0472">Membrane</keyword>
<reference evidence="4" key="1">
    <citation type="submission" date="2017-10" db="EMBL/GenBank/DDBJ databases">
        <authorList>
            <person name="Frank J."/>
        </authorList>
    </citation>
    <scope>NUCLEOTIDE SEQUENCE [LARGE SCALE GENOMIC DNA]</scope>
</reference>
<evidence type="ECO:0000256" key="1">
    <source>
        <dbReference type="SAM" id="Phobius"/>
    </source>
</evidence>
<evidence type="ECO:0000313" key="2">
    <source>
        <dbReference type="EMBL" id="QII12320.1"/>
    </source>
</evidence>
<dbReference type="Proteomes" id="UP000501926">
    <property type="component" value="Chromosome"/>
</dbReference>
<dbReference type="AlphaFoldDB" id="A0A2C9CKX8"/>
<feature type="transmembrane region" description="Helical" evidence="1">
    <location>
        <begin position="7"/>
        <end position="32"/>
    </location>
</feature>
<keyword evidence="4" id="KW-1185">Reference proteome</keyword>
<keyword evidence="1" id="KW-1133">Transmembrane helix</keyword>
<evidence type="ECO:0000313" key="4">
    <source>
        <dbReference type="Proteomes" id="UP000221734"/>
    </source>
</evidence>
<organism evidence="3 4">
    <name type="scientific">Kuenenia stuttgartiensis</name>
    <dbReference type="NCBI Taxonomy" id="174633"/>
    <lineage>
        <taxon>Bacteria</taxon>
        <taxon>Pseudomonadati</taxon>
        <taxon>Planctomycetota</taxon>
        <taxon>Candidatus Brocadiia</taxon>
        <taxon>Candidatus Brocadiales</taxon>
        <taxon>Candidatus Brocadiaceae</taxon>
        <taxon>Candidatus Kuenenia</taxon>
    </lineage>
</organism>
<dbReference type="EMBL" id="LT934425">
    <property type="protein sequence ID" value="SOH06248.1"/>
    <property type="molecule type" value="Genomic_DNA"/>
</dbReference>
<keyword evidence="1" id="KW-0812">Transmembrane</keyword>
<sequence>MIMVNDIFTLATALAVGMAVGLLNFAGMWSTIHYLPIIKYPSALIMLSYIIRMAIVLATFYFIMDGRWERLLVCLVGFFIVRRVLVKRFLPEGSKMKMTYHSK</sequence>
<dbReference type="NCBIfam" id="TIGR03165">
    <property type="entry name" value="F1F0_chp_2"/>
    <property type="match status" value="1"/>
</dbReference>
<feature type="transmembrane region" description="Helical" evidence="1">
    <location>
        <begin position="44"/>
        <end position="64"/>
    </location>
</feature>
<dbReference type="KEGG" id="kst:KSMBR1_3775"/>
<dbReference type="Pfam" id="PF12966">
    <property type="entry name" value="AtpR"/>
    <property type="match status" value="1"/>
</dbReference>
<evidence type="ECO:0000313" key="3">
    <source>
        <dbReference type="EMBL" id="SOH06248.1"/>
    </source>
</evidence>
<reference evidence="3" key="2">
    <citation type="submission" date="2017-10" db="EMBL/GenBank/DDBJ databases">
        <authorList>
            <person name="Banno H."/>
            <person name="Chua N.-H."/>
        </authorList>
    </citation>
    <scope>NUCLEOTIDE SEQUENCE [LARGE SCALE GENOMIC DNA]</scope>
    <source>
        <strain evidence="3">Kuenenia_mbr1_ru-nijmegen</strain>
    </source>
</reference>
<reference evidence="2 5" key="3">
    <citation type="submission" date="2020-02" db="EMBL/GenBank/DDBJ databases">
        <title>Newly sequenced genome of strain CSTR1 showed variability in Candidatus Kuenenia stuttgartiensis genomes.</title>
        <authorList>
            <person name="Ding C."/>
            <person name="Adrian L."/>
        </authorList>
    </citation>
    <scope>NUCLEOTIDE SEQUENCE [LARGE SCALE GENOMIC DNA]</scope>
    <source>
        <strain evidence="2 5">CSTR1</strain>
    </source>
</reference>